<dbReference type="InterPro" id="IPR010559">
    <property type="entry name" value="Sig_transdc_His_kin_internal"/>
</dbReference>
<evidence type="ECO:0000256" key="6">
    <source>
        <dbReference type="ARBA" id="ARBA00022741"/>
    </source>
</evidence>
<feature type="domain" description="Histidine kinase/HSP90-like ATPase" evidence="13">
    <location>
        <begin position="488"/>
        <end position="593"/>
    </location>
</feature>
<comment type="subcellular location">
    <subcellularLocation>
        <location evidence="1">Cell membrane</location>
        <topology evidence="1">Multi-pass membrane protein</topology>
    </subcellularLocation>
</comment>
<evidence type="ECO:0000256" key="8">
    <source>
        <dbReference type="ARBA" id="ARBA00022840"/>
    </source>
</evidence>
<keyword evidence="10" id="KW-0902">Two-component regulatory system</keyword>
<keyword evidence="9 12" id="KW-1133">Transmembrane helix</keyword>
<evidence type="ECO:0000259" key="14">
    <source>
        <dbReference type="Pfam" id="PF06580"/>
    </source>
</evidence>
<keyword evidence="11 12" id="KW-0472">Membrane</keyword>
<dbReference type="RefSeq" id="WP_163948239.1">
    <property type="nucleotide sequence ID" value="NZ_JAAIKC010000005.1"/>
</dbReference>
<keyword evidence="8" id="KW-0067">ATP-binding</keyword>
<evidence type="ECO:0000313" key="15">
    <source>
        <dbReference type="EMBL" id="NEW07378.1"/>
    </source>
</evidence>
<keyword evidence="7" id="KW-0418">Kinase</keyword>
<organism evidence="15">
    <name type="scientific">Paenibacillus sp. SYP-B3998</name>
    <dbReference type="NCBI Taxonomy" id="2678564"/>
    <lineage>
        <taxon>Bacteria</taxon>
        <taxon>Bacillati</taxon>
        <taxon>Bacillota</taxon>
        <taxon>Bacilli</taxon>
        <taxon>Bacillales</taxon>
        <taxon>Paenibacillaceae</taxon>
        <taxon>Paenibacillus</taxon>
    </lineage>
</organism>
<evidence type="ECO:0000256" key="12">
    <source>
        <dbReference type="SAM" id="Phobius"/>
    </source>
</evidence>
<dbReference type="InterPro" id="IPR050640">
    <property type="entry name" value="Bact_2-comp_sensor_kinase"/>
</dbReference>
<dbReference type="PANTHER" id="PTHR34220:SF11">
    <property type="entry name" value="SENSOR PROTEIN KINASE HPTS"/>
    <property type="match status" value="1"/>
</dbReference>
<dbReference type="InterPro" id="IPR003594">
    <property type="entry name" value="HATPase_dom"/>
</dbReference>
<dbReference type="GO" id="GO:0005886">
    <property type="term" value="C:plasma membrane"/>
    <property type="evidence" value="ECO:0007669"/>
    <property type="project" value="UniProtKB-SubCell"/>
</dbReference>
<evidence type="ECO:0000256" key="10">
    <source>
        <dbReference type="ARBA" id="ARBA00023012"/>
    </source>
</evidence>
<dbReference type="InterPro" id="IPR036890">
    <property type="entry name" value="HATPase_C_sf"/>
</dbReference>
<evidence type="ECO:0000256" key="7">
    <source>
        <dbReference type="ARBA" id="ARBA00022777"/>
    </source>
</evidence>
<evidence type="ECO:0000256" key="2">
    <source>
        <dbReference type="ARBA" id="ARBA00022475"/>
    </source>
</evidence>
<evidence type="ECO:0000256" key="1">
    <source>
        <dbReference type="ARBA" id="ARBA00004651"/>
    </source>
</evidence>
<dbReference type="SUPFAM" id="SSF55874">
    <property type="entry name" value="ATPase domain of HSP90 chaperone/DNA topoisomerase II/histidine kinase"/>
    <property type="match status" value="1"/>
</dbReference>
<keyword evidence="2" id="KW-1003">Cell membrane</keyword>
<name>A0A6G3ZZ99_9BACL</name>
<keyword evidence="3" id="KW-0597">Phosphoprotein</keyword>
<evidence type="ECO:0000256" key="11">
    <source>
        <dbReference type="ARBA" id="ARBA00023136"/>
    </source>
</evidence>
<feature type="domain" description="Signal transduction histidine kinase internal region" evidence="14">
    <location>
        <begin position="389"/>
        <end position="467"/>
    </location>
</feature>
<dbReference type="AlphaFoldDB" id="A0A6G3ZZ99"/>
<feature type="transmembrane region" description="Helical" evidence="12">
    <location>
        <begin position="16"/>
        <end position="37"/>
    </location>
</feature>
<comment type="caution">
    <text evidence="15">The sequence shown here is derived from an EMBL/GenBank/DDBJ whole genome shotgun (WGS) entry which is preliminary data.</text>
</comment>
<evidence type="ECO:0000256" key="3">
    <source>
        <dbReference type="ARBA" id="ARBA00022553"/>
    </source>
</evidence>
<accession>A0A6G3ZZ99</accession>
<keyword evidence="6" id="KW-0547">Nucleotide-binding</keyword>
<keyword evidence="5 12" id="KW-0812">Transmembrane</keyword>
<dbReference type="PANTHER" id="PTHR34220">
    <property type="entry name" value="SENSOR HISTIDINE KINASE YPDA"/>
    <property type="match status" value="1"/>
</dbReference>
<protein>
    <submittedName>
        <fullName evidence="15">Uncharacterized protein</fullName>
    </submittedName>
</protein>
<dbReference type="Gene3D" id="3.30.450.20">
    <property type="entry name" value="PAS domain"/>
    <property type="match status" value="1"/>
</dbReference>
<dbReference type="EMBL" id="JAAIKC010000005">
    <property type="protein sequence ID" value="NEW07378.1"/>
    <property type="molecule type" value="Genomic_DNA"/>
</dbReference>
<keyword evidence="4" id="KW-0808">Transferase</keyword>
<dbReference type="Gene3D" id="6.10.340.10">
    <property type="match status" value="1"/>
</dbReference>
<proteinExistence type="predicted"/>
<dbReference type="GO" id="GO:0000155">
    <property type="term" value="F:phosphorelay sensor kinase activity"/>
    <property type="evidence" value="ECO:0007669"/>
    <property type="project" value="InterPro"/>
</dbReference>
<dbReference type="GO" id="GO:0005524">
    <property type="term" value="F:ATP binding"/>
    <property type="evidence" value="ECO:0007669"/>
    <property type="project" value="UniProtKB-KW"/>
</dbReference>
<dbReference type="Pfam" id="PF02518">
    <property type="entry name" value="HATPase_c"/>
    <property type="match status" value="1"/>
</dbReference>
<evidence type="ECO:0000256" key="9">
    <source>
        <dbReference type="ARBA" id="ARBA00022989"/>
    </source>
</evidence>
<gene>
    <name evidence="15" type="ORF">GK047_15345</name>
</gene>
<dbReference type="Pfam" id="PF06580">
    <property type="entry name" value="His_kinase"/>
    <property type="match status" value="1"/>
</dbReference>
<dbReference type="Gene3D" id="3.30.565.10">
    <property type="entry name" value="Histidine kinase-like ATPase, C-terminal domain"/>
    <property type="match status" value="1"/>
</dbReference>
<sequence>MLRKEKVRGVLNGWKMLLFVLFSYTVLFLIAFQGMIISKQSTNTIEKQYNQIIFDKMDSLSVNIINYLNYIDDFARGLSTKTDLMLRIQDHHDVPKEVIEGYLNYFRLRLPLYIQILTDQNRVFAYPPIDLEEEERFKGTLVSFPWYGTRFFLNNSYIQSDVAPDFHYSAFPKALYISKNMLKDDRSLGTLTIKMNGSAIETLLDAVRINPMNAVFILSPEGKVLFENTQSSPEVSNYLKSLDRNRMDELIKKNGDEAGSGQMKIAGQDCYFIYKQIPSTTWEVLSIIPLKSLHAESISVWQTTGITTAFSVLLIVTFGYLLYTKLLLPLQRMSRIIRAVGEGTNPEKYVYKGFKELETLNQGIYQFFEQIQMQIQTIKAGESAKRRLEVHVLQEQMRPHFWHNSLNALRFMAMLHGNSTMADALLALTRMLDYTLKNSHTLFSKVEEERDYALQYIRFQEIRSMQRMDIEIEIDAQALEAQIPKFTLQPLLENAITHGFCTPFDRKPVLSMLIRVKDDWLNICIADNGNGMDSDTLRTLMQPEEQVPSSLQNSGISLLNLQERIRLEYGSEYGVSVDSQLGKGTQIEVRLPLITSKQKEGGSHEGHEGHDR</sequence>
<evidence type="ECO:0000256" key="5">
    <source>
        <dbReference type="ARBA" id="ARBA00022692"/>
    </source>
</evidence>
<evidence type="ECO:0000256" key="4">
    <source>
        <dbReference type="ARBA" id="ARBA00022679"/>
    </source>
</evidence>
<reference evidence="15" key="1">
    <citation type="submission" date="2020-02" db="EMBL/GenBank/DDBJ databases">
        <authorList>
            <person name="Shen X.-R."/>
            <person name="Zhang Y.-X."/>
        </authorList>
    </citation>
    <scope>NUCLEOTIDE SEQUENCE</scope>
    <source>
        <strain evidence="15">SYP-B3998</strain>
    </source>
</reference>
<evidence type="ECO:0000259" key="13">
    <source>
        <dbReference type="Pfam" id="PF02518"/>
    </source>
</evidence>